<organism evidence="3 4">
    <name type="scientific">Stachybotrys chartarum (strain CBS 109288 / IBT 7711)</name>
    <name type="common">Toxic black mold</name>
    <name type="synonym">Stilbospora chartarum</name>
    <dbReference type="NCBI Taxonomy" id="1280523"/>
    <lineage>
        <taxon>Eukaryota</taxon>
        <taxon>Fungi</taxon>
        <taxon>Dikarya</taxon>
        <taxon>Ascomycota</taxon>
        <taxon>Pezizomycotina</taxon>
        <taxon>Sordariomycetes</taxon>
        <taxon>Hypocreomycetidae</taxon>
        <taxon>Hypocreales</taxon>
        <taxon>Stachybotryaceae</taxon>
        <taxon>Stachybotrys</taxon>
    </lineage>
</organism>
<keyword evidence="4" id="KW-1185">Reference proteome</keyword>
<dbReference type="EMBL" id="KL647700">
    <property type="protein sequence ID" value="KEY73923.1"/>
    <property type="molecule type" value="Genomic_DNA"/>
</dbReference>
<feature type="signal peptide" evidence="1">
    <location>
        <begin position="1"/>
        <end position="15"/>
    </location>
</feature>
<feature type="domain" description="DUF7909" evidence="2">
    <location>
        <begin position="18"/>
        <end position="164"/>
    </location>
</feature>
<name>A0A084B8P4_STACB</name>
<dbReference type="AlphaFoldDB" id="A0A084B8P4"/>
<keyword evidence="1" id="KW-0732">Signal</keyword>
<gene>
    <name evidence="3" type="ORF">S7711_11188</name>
</gene>
<evidence type="ECO:0000313" key="3">
    <source>
        <dbReference type="EMBL" id="KEY73923.1"/>
    </source>
</evidence>
<accession>A0A084B8P4</accession>
<sequence>MLLSTLLVCLGVAAACTLPGDVLPNNITEGFAIQVQNASYPVIHNRLMNLWAAGGGDQHLYLAPAGTATNNLTLVNGVITRSNIRAVINGEYTASDNTTKLFMTQRGDPRAIFDVVYGCNPDTDEVQVELAFKSRAAVPGGHICVRSASGGRHEFRYSPAGNPDNPSGLASSLDRMDIDSRLVRDTVYKEKLPNGGSPFFIRRSKPRSICKLRRVSKFYAIVKEFEVNLSDCDIVASVSLSSSRLVERPILVAVHRDEGRRLATAPVRMID</sequence>
<dbReference type="Pfam" id="PF25486">
    <property type="entry name" value="DUF7909"/>
    <property type="match status" value="1"/>
</dbReference>
<evidence type="ECO:0000256" key="1">
    <source>
        <dbReference type="SAM" id="SignalP"/>
    </source>
</evidence>
<dbReference type="InterPro" id="IPR057231">
    <property type="entry name" value="DUF7909"/>
</dbReference>
<proteinExistence type="predicted"/>
<reference evidence="3 4" key="1">
    <citation type="journal article" date="2014" name="BMC Genomics">
        <title>Comparative genome sequencing reveals chemotype-specific gene clusters in the toxigenic black mold Stachybotrys.</title>
        <authorList>
            <person name="Semeiks J."/>
            <person name="Borek D."/>
            <person name="Otwinowski Z."/>
            <person name="Grishin N.V."/>
        </authorList>
    </citation>
    <scope>NUCLEOTIDE SEQUENCE [LARGE SCALE GENOMIC DNA]</scope>
    <source>
        <strain evidence="4">CBS 109288 / IBT 7711</strain>
    </source>
</reference>
<protein>
    <recommendedName>
        <fullName evidence="2">DUF7909 domain-containing protein</fullName>
    </recommendedName>
</protein>
<dbReference type="OrthoDB" id="5985073at2759"/>
<dbReference type="HOGENOM" id="CLU_1027362_0_0_1"/>
<evidence type="ECO:0000313" key="4">
    <source>
        <dbReference type="Proteomes" id="UP000028045"/>
    </source>
</evidence>
<evidence type="ECO:0000259" key="2">
    <source>
        <dbReference type="Pfam" id="PF25486"/>
    </source>
</evidence>
<dbReference type="Proteomes" id="UP000028045">
    <property type="component" value="Unassembled WGS sequence"/>
</dbReference>
<feature type="chain" id="PRO_5013107963" description="DUF7909 domain-containing protein" evidence="1">
    <location>
        <begin position="16"/>
        <end position="271"/>
    </location>
</feature>